<gene>
    <name evidence="2" type="ORF">GOMPHAMPRED_004997</name>
</gene>
<evidence type="ECO:0000256" key="1">
    <source>
        <dbReference type="SAM" id="Phobius"/>
    </source>
</evidence>
<dbReference type="OrthoDB" id="408152at2759"/>
<dbReference type="Proteomes" id="UP000664169">
    <property type="component" value="Unassembled WGS sequence"/>
</dbReference>
<accession>A0A8H3EJN4</accession>
<evidence type="ECO:0000313" key="3">
    <source>
        <dbReference type="Proteomes" id="UP000664169"/>
    </source>
</evidence>
<comment type="caution">
    <text evidence="2">The sequence shown here is derived from an EMBL/GenBank/DDBJ whole genome shotgun (WGS) entry which is preliminary data.</text>
</comment>
<dbReference type="InterPro" id="IPR040632">
    <property type="entry name" value="Sulfotransfer_4"/>
</dbReference>
<keyword evidence="1" id="KW-0812">Transmembrane</keyword>
<protein>
    <submittedName>
        <fullName evidence="2">Uncharacterized protein</fullName>
    </submittedName>
</protein>
<organism evidence="2 3">
    <name type="scientific">Gomphillus americanus</name>
    <dbReference type="NCBI Taxonomy" id="1940652"/>
    <lineage>
        <taxon>Eukaryota</taxon>
        <taxon>Fungi</taxon>
        <taxon>Dikarya</taxon>
        <taxon>Ascomycota</taxon>
        <taxon>Pezizomycotina</taxon>
        <taxon>Lecanoromycetes</taxon>
        <taxon>OSLEUM clade</taxon>
        <taxon>Ostropomycetidae</taxon>
        <taxon>Ostropales</taxon>
        <taxon>Graphidaceae</taxon>
        <taxon>Gomphilloideae</taxon>
        <taxon>Gomphillus</taxon>
    </lineage>
</organism>
<dbReference type="EMBL" id="CAJPDQ010000003">
    <property type="protein sequence ID" value="CAF9907017.1"/>
    <property type="molecule type" value="Genomic_DNA"/>
</dbReference>
<reference evidence="2" key="1">
    <citation type="submission" date="2021-03" db="EMBL/GenBank/DDBJ databases">
        <authorList>
            <person name="Tagirdzhanova G."/>
        </authorList>
    </citation>
    <scope>NUCLEOTIDE SEQUENCE</scope>
</reference>
<dbReference type="InterPro" id="IPR027417">
    <property type="entry name" value="P-loop_NTPase"/>
</dbReference>
<dbReference type="SUPFAM" id="SSF52540">
    <property type="entry name" value="P-loop containing nucleoside triphosphate hydrolases"/>
    <property type="match status" value="1"/>
</dbReference>
<keyword evidence="1" id="KW-1133">Transmembrane helix</keyword>
<dbReference type="Pfam" id="PF17784">
    <property type="entry name" value="Sulfotransfer_4"/>
    <property type="match status" value="1"/>
</dbReference>
<sequence>MASADLVTWIDRTKCHRDRPMEVLCLGPGRTGTDSMRVALKTLGFDDCYHGYSSVMENPPDNYLWQQAMDWKLKGKGSFGKTEWDQLLGHCRAVSDLPCVLFSKELIETYPEAKVILTHPPKGFERWHESCCETIVQLRDDWKRTLFGLINYEARLTRNTFFRSFDAFWRNDFRTNARAVYEEHCTSIRELVAKDNLLEYDVAQGWEPLAEFLNVSVPETEFPAGNDPQNFFSRFGAADRRRRQESISGILKVGAIVAVGAAIFWRIRTMQ</sequence>
<feature type="transmembrane region" description="Helical" evidence="1">
    <location>
        <begin position="249"/>
        <end position="267"/>
    </location>
</feature>
<proteinExistence type="predicted"/>
<dbReference type="Gene3D" id="3.40.50.300">
    <property type="entry name" value="P-loop containing nucleotide triphosphate hydrolases"/>
    <property type="match status" value="1"/>
</dbReference>
<keyword evidence="3" id="KW-1185">Reference proteome</keyword>
<dbReference type="PANTHER" id="PTHR36978:SF4">
    <property type="entry name" value="P-LOOP CONTAINING NUCLEOSIDE TRIPHOSPHATE HYDROLASE PROTEIN"/>
    <property type="match status" value="1"/>
</dbReference>
<dbReference type="PANTHER" id="PTHR36978">
    <property type="entry name" value="P-LOOP CONTAINING NUCLEOTIDE TRIPHOSPHATE HYDROLASE"/>
    <property type="match status" value="1"/>
</dbReference>
<keyword evidence="1" id="KW-0472">Membrane</keyword>
<evidence type="ECO:0000313" key="2">
    <source>
        <dbReference type="EMBL" id="CAF9907017.1"/>
    </source>
</evidence>
<name>A0A8H3EJN4_9LECA</name>
<dbReference type="AlphaFoldDB" id="A0A8H3EJN4"/>